<evidence type="ECO:0000259" key="6">
    <source>
        <dbReference type="Pfam" id="PF13087"/>
    </source>
</evidence>
<keyword evidence="9" id="KW-1185">Reference proteome</keyword>
<reference evidence="9" key="1">
    <citation type="journal article" date="2019" name="Int. J. Syst. Evol. Microbiol.">
        <title>The Global Catalogue of Microorganisms (GCM) 10K type strain sequencing project: providing services to taxonomists for standard genome sequencing and annotation.</title>
        <authorList>
            <consortium name="The Broad Institute Genomics Platform"/>
            <consortium name="The Broad Institute Genome Sequencing Center for Infectious Disease"/>
            <person name="Wu L."/>
            <person name="Ma J."/>
        </authorList>
    </citation>
    <scope>NUCLEOTIDE SEQUENCE [LARGE SCALE GENOMIC DNA]</scope>
    <source>
        <strain evidence="9">XZYJ18</strain>
    </source>
</reference>
<dbReference type="Pfam" id="PF18741">
    <property type="entry name" value="MTES_1575"/>
    <property type="match status" value="1"/>
</dbReference>
<feature type="region of interest" description="Disordered" evidence="5">
    <location>
        <begin position="1409"/>
        <end position="1428"/>
    </location>
</feature>
<evidence type="ECO:0000256" key="2">
    <source>
        <dbReference type="ARBA" id="ARBA00022801"/>
    </source>
</evidence>
<organism evidence="8 9">
    <name type="scientific">Actinomycetospora rhizophila</name>
    <dbReference type="NCBI Taxonomy" id="1416876"/>
    <lineage>
        <taxon>Bacteria</taxon>
        <taxon>Bacillati</taxon>
        <taxon>Actinomycetota</taxon>
        <taxon>Actinomycetes</taxon>
        <taxon>Pseudonocardiales</taxon>
        <taxon>Pseudonocardiaceae</taxon>
        <taxon>Actinomycetospora</taxon>
    </lineage>
</organism>
<feature type="region of interest" description="Disordered" evidence="5">
    <location>
        <begin position="1"/>
        <end position="35"/>
    </location>
</feature>
<evidence type="ECO:0000256" key="1">
    <source>
        <dbReference type="ARBA" id="ARBA00022741"/>
    </source>
</evidence>
<dbReference type="Proteomes" id="UP001596175">
    <property type="component" value="Unassembled WGS sequence"/>
</dbReference>
<dbReference type="InterPro" id="IPR050534">
    <property type="entry name" value="Coronavir_polyprotein_1ab"/>
</dbReference>
<evidence type="ECO:0000256" key="5">
    <source>
        <dbReference type="SAM" id="MobiDB-lite"/>
    </source>
</evidence>
<gene>
    <name evidence="8" type="ORF">ACFPK1_01790</name>
</gene>
<name>A0ABV9Z8V6_9PSEU</name>
<evidence type="ECO:0000259" key="7">
    <source>
        <dbReference type="Pfam" id="PF18741"/>
    </source>
</evidence>
<evidence type="ECO:0000313" key="9">
    <source>
        <dbReference type="Proteomes" id="UP001596175"/>
    </source>
</evidence>
<evidence type="ECO:0000256" key="3">
    <source>
        <dbReference type="ARBA" id="ARBA00022806"/>
    </source>
</evidence>
<dbReference type="EMBL" id="JBHSKG010000001">
    <property type="protein sequence ID" value="MFC5136951.1"/>
    <property type="molecule type" value="Genomic_DNA"/>
</dbReference>
<dbReference type="InterPro" id="IPR047187">
    <property type="entry name" value="SF1_C_Upf1"/>
</dbReference>
<dbReference type="RefSeq" id="WP_378019174.1">
    <property type="nucleotide sequence ID" value="NZ_JBHSKG010000001.1"/>
</dbReference>
<dbReference type="Pfam" id="PF13087">
    <property type="entry name" value="AAA_12"/>
    <property type="match status" value="1"/>
</dbReference>
<accession>A0ABV9Z8V6</accession>
<evidence type="ECO:0000256" key="4">
    <source>
        <dbReference type="ARBA" id="ARBA00022840"/>
    </source>
</evidence>
<evidence type="ECO:0000313" key="8">
    <source>
        <dbReference type="EMBL" id="MFC5136951.1"/>
    </source>
</evidence>
<feature type="domain" description="DNA2/NAM7 helicase-like C-terminal" evidence="6">
    <location>
        <begin position="1073"/>
        <end position="1251"/>
    </location>
</feature>
<comment type="caution">
    <text evidence="8">The sequence shown here is derived from an EMBL/GenBank/DDBJ whole genome shotgun (WGS) entry which is preliminary data.</text>
</comment>
<dbReference type="InterPro" id="IPR049468">
    <property type="entry name" value="Restrct_endonuc-II-like_dom"/>
</dbReference>
<proteinExistence type="predicted"/>
<keyword evidence="4" id="KW-0067">ATP-binding</keyword>
<dbReference type="InterPro" id="IPR027417">
    <property type="entry name" value="P-loop_NTPase"/>
</dbReference>
<dbReference type="SUPFAM" id="SSF52540">
    <property type="entry name" value="P-loop containing nucleoside triphosphate hydrolases"/>
    <property type="match status" value="1"/>
</dbReference>
<keyword evidence="2" id="KW-0378">Hydrolase</keyword>
<dbReference type="InterPro" id="IPR041679">
    <property type="entry name" value="DNA2/NAM7-like_C"/>
</dbReference>
<dbReference type="PANTHER" id="PTHR43788">
    <property type="entry name" value="DNA2/NAM7 HELICASE FAMILY MEMBER"/>
    <property type="match status" value="1"/>
</dbReference>
<keyword evidence="3" id="KW-0347">Helicase</keyword>
<keyword evidence="1" id="KW-0547">Nucleotide-binding</keyword>
<dbReference type="CDD" id="cd18808">
    <property type="entry name" value="SF1_C_Upf1"/>
    <property type="match status" value="1"/>
</dbReference>
<protein>
    <submittedName>
        <fullName evidence="8">AAA domain-containing protein</fullName>
    </submittedName>
</protein>
<feature type="domain" description="Restriction endonuclease type II-like" evidence="7">
    <location>
        <begin position="1306"/>
        <end position="1395"/>
    </location>
</feature>
<dbReference type="Gene3D" id="3.40.50.300">
    <property type="entry name" value="P-loop containing nucleotide triphosphate hydrolases"/>
    <property type="match status" value="3"/>
</dbReference>
<sequence>MGVPQEPVEAPAVRPHDAARTNGAGERAAGPEHDPALRDRVQRFVGVLRRVALARARPVRHTRHHVGELPLVEVADQSAIRRPREAGDEILRASAEGPMRATFDALFDLMRAAADQPEAVELVLAGGLLHAPDQDVRVHLLSRPVRIEHDADHMVVTLAGDATVWEDEELLAGTGLVDDSVRADGSAPASPLDPDLVDRLARWAERHLRVEHTRGDDWIGPTGPGTALVPAPTLVARRRGAAALRTYYDAMVADLADGSRPLPVGLAQLVAAIEPADRAAWLARTGHDEPPVTDPLFPLPVGAAQGRILGRLGRDSGVVVEGPPGTGKTHTIANLLCALLAEGRRVLVTSEKAQALRVLRDKLPPEMRDLCLSLADGDDDPGIAGLAARSTEFDPDEADRVIAELVARRDGLLAEREAALDAVVAERAAETAVQRDLGPGMTGTRAEIARRLHLVGERDGWLADVVDPDVDLPPAPPLSTTEFRTLRDLLASETPQRRERARLVLPPPVELPPEDHVAELAAAVVRGLDATSGDVGDIVSALGGLPPDAAAHLPEVSRRVADALAELDETGSTTDGDAAWAHGVTDAVLSGRAGHLWARATDGLRAVDTVLEHDRRAGPAQVRVEDGVDVATAAPVFERFAAFLADGGTTRRLFKPDEQKAVEPYLADIHLHGADPATVSGASAIAHHLRILEITDRLSEGFGPLGHPLRRAEHRALLVEQVLALRATCRAVGRVLTAAMGVRRLLAALPPDDRPRVDSLARLRVLTTLTLDVDDTRAAELARGELDEVIERVQAGVPPARQAPELVAVLDALRRRDPDAYTDAVLAVETAHAEARDQRRADTLAGRLDAAAPGLTELLRAHAGEPWPDREERLEQAWAYARAAARVRQWAAAEDAPDRLADLDVELAGATARLAAAKAWRASLTRITAEQMRALQSHRASVAAVGKGTGRYADRYRAAAREAVEVARDAVPAWVMPIREVLATVEPRPDAFDVVIVDEASQADLTSLFLLWLAPRVIVVGDDRQCTPADVGVGSLEPAFARLETDLPEVPFYLRSQFTPRASVFSVFRATFGPPIRLREHFRSMPEIVGWSSREFYSGPGEGDAPLVPLRQFGADRLPPLRATFVPGATVRGQGSSLANDAEAAALVDAVARCADDPAYAGATFGVVVLQGHGQVELIEDLLRSRLSVEDWERRRLRVGVAADFQGDERDVVWLSMVVAPGHRLVALTAERYRQAFNVAASRARDQMWLFHSVGVDDLTPADLRRKLLEHVTAVEPVGSAGAPENRPAPAEVDREHRHPAFGSLFAQRVFAGLSERGFAVVPQVEVHGRVLDLVVTGATGRLAVLCDGDEQRRTVTRADVEAEHDLRRCGWPVVRIAESRWVADPESALTPVLDAAAAAGITPQAPTGPLAVVESAPGDRTEYRPRRGRSGRAILGGAVPETLDDLVADLAAQGFPPPRRDARVHDPRGGGVLADATALWPTGISRRALAPPVVLDPDVTDPTRDRLRELGYQVFTSVADVRAHVAASSEGRGEARG</sequence>
<dbReference type="PANTHER" id="PTHR43788:SF8">
    <property type="entry name" value="DNA-BINDING PROTEIN SMUBP-2"/>
    <property type="match status" value="1"/>
</dbReference>